<sequence length="197" mass="22726">MTIAQTTHAGILTYRMATIDDKELLLDFRKECGWGGPKILEYLGNPDRPFCVFILSKDNGEKTEVGMGGWALDMIDDQETASRKHRIVYLSSLFIRKAYQASGLGSRAVDILEKVAIEIYNAKTLTLDTTAYHTYIDEDGWLIEDTERQGKNWSWYERRGYREYREPRPQFPHPSATDPGRKLQGVFLRRHVTSCEK</sequence>
<reference evidence="3" key="2">
    <citation type="submission" date="2013-07" db="EMBL/GenBank/DDBJ databases">
        <authorList>
            <consortium name="The Broad Institute Genome Sequencing Platform"/>
            <person name="Cuomo C."/>
            <person name="Litvintseva A."/>
            <person name="Chen Y."/>
            <person name="Heitman J."/>
            <person name="Sun S."/>
            <person name="Springer D."/>
            <person name="Dromer F."/>
            <person name="Young S.K."/>
            <person name="Zeng Q."/>
            <person name="Gargeya S."/>
            <person name="Fitzgerald M."/>
            <person name="Abouelleil A."/>
            <person name="Alvarado L."/>
            <person name="Berlin A.M."/>
            <person name="Chapman S.B."/>
            <person name="Dewar J."/>
            <person name="Goldberg J."/>
            <person name="Griggs A."/>
            <person name="Gujja S."/>
            <person name="Hansen M."/>
            <person name="Howarth C."/>
            <person name="Imamovic A."/>
            <person name="Larimer J."/>
            <person name="McCowan C."/>
            <person name="Murphy C."/>
            <person name="Pearson M."/>
            <person name="Priest M."/>
            <person name="Roberts A."/>
            <person name="Saif S."/>
            <person name="Shea T."/>
            <person name="Sykes S."/>
            <person name="Wortman J."/>
            <person name="Nusbaum C."/>
            <person name="Birren B."/>
        </authorList>
    </citation>
    <scope>NUCLEOTIDE SEQUENCE</scope>
    <source>
        <strain evidence="3">CBS 10737</strain>
    </source>
</reference>
<evidence type="ECO:0000313" key="4">
    <source>
        <dbReference type="Proteomes" id="UP000094020"/>
    </source>
</evidence>
<proteinExistence type="predicted"/>
<dbReference type="Proteomes" id="UP000094020">
    <property type="component" value="Chromosome 4"/>
</dbReference>
<dbReference type="Gene3D" id="3.40.630.30">
    <property type="match status" value="1"/>
</dbReference>
<reference evidence="3" key="4">
    <citation type="submission" date="2024-02" db="EMBL/GenBank/DDBJ databases">
        <title>Comparative genomics of Cryptococcus and Kwoniella reveals pathogenesis evolution and contrasting modes of karyotype evolution via chromosome fusion or intercentromeric recombination.</title>
        <authorList>
            <person name="Coelho M.A."/>
            <person name="David-Palma M."/>
            <person name="Shea T."/>
            <person name="Bowers K."/>
            <person name="McGinley-Smith S."/>
            <person name="Mohammad A.W."/>
            <person name="Gnirke A."/>
            <person name="Yurkov A.M."/>
            <person name="Nowrousian M."/>
            <person name="Sun S."/>
            <person name="Cuomo C.A."/>
            <person name="Heitman J."/>
        </authorList>
    </citation>
    <scope>NUCLEOTIDE SEQUENCE</scope>
    <source>
        <strain evidence="3">CBS 10737</strain>
    </source>
</reference>
<dbReference type="EMBL" id="KI894008">
    <property type="protein sequence ID" value="OCF52010.1"/>
    <property type="molecule type" value="Genomic_DNA"/>
</dbReference>
<dbReference type="AlphaFoldDB" id="A0A1B9I908"/>
<keyword evidence="4" id="KW-1185">Reference proteome</keyword>
<reference evidence="2" key="3">
    <citation type="submission" date="2016-07" db="EMBL/GenBank/DDBJ databases">
        <title>Evolution of pathogenesis and genome organization in the Tremellales.</title>
        <authorList>
            <person name="Cuomo C."/>
            <person name="Litvintseva A."/>
            <person name="Heitman J."/>
            <person name="Chen Y."/>
            <person name="Sun S."/>
            <person name="Springer D."/>
            <person name="Dromer F."/>
            <person name="Young S."/>
            <person name="Zeng Q."/>
            <person name="Chapman S."/>
            <person name="Gujja S."/>
            <person name="Saif S."/>
            <person name="Birren B."/>
        </authorList>
    </citation>
    <scope>NUCLEOTIDE SEQUENCE</scope>
    <source>
        <strain evidence="2">CBS 10737</strain>
    </source>
</reference>
<organism evidence="2">
    <name type="scientific">Kwoniella pini CBS 10737</name>
    <dbReference type="NCBI Taxonomy" id="1296096"/>
    <lineage>
        <taxon>Eukaryota</taxon>
        <taxon>Fungi</taxon>
        <taxon>Dikarya</taxon>
        <taxon>Basidiomycota</taxon>
        <taxon>Agaricomycotina</taxon>
        <taxon>Tremellomycetes</taxon>
        <taxon>Tremellales</taxon>
        <taxon>Cryptococcaceae</taxon>
        <taxon>Kwoniella</taxon>
    </lineage>
</organism>
<evidence type="ECO:0000313" key="2">
    <source>
        <dbReference type="EMBL" id="OCF52010.1"/>
    </source>
</evidence>
<dbReference type="RefSeq" id="XP_019013229.1">
    <property type="nucleotide sequence ID" value="XM_019153068.1"/>
</dbReference>
<dbReference type="OrthoDB" id="2326446at2759"/>
<dbReference type="EMBL" id="CP144522">
    <property type="protein sequence ID" value="WWC69762.1"/>
    <property type="molecule type" value="Genomic_DNA"/>
</dbReference>
<dbReference type="SUPFAM" id="SSF55729">
    <property type="entry name" value="Acyl-CoA N-acyltransferases (Nat)"/>
    <property type="match status" value="1"/>
</dbReference>
<accession>A0A1B9I908</accession>
<dbReference type="InterPro" id="IPR000182">
    <property type="entry name" value="GNAT_dom"/>
</dbReference>
<feature type="domain" description="N-acetyltransferase" evidence="1">
    <location>
        <begin position="12"/>
        <end position="184"/>
    </location>
</feature>
<reference evidence="2" key="1">
    <citation type="submission" date="2013-07" db="EMBL/GenBank/DDBJ databases">
        <title>The Genome Sequence of Cryptococcus pinus CBS10737.</title>
        <authorList>
            <consortium name="The Broad Institute Genome Sequencing Platform"/>
            <person name="Cuomo C."/>
            <person name="Litvintseva A."/>
            <person name="Chen Y."/>
            <person name="Heitman J."/>
            <person name="Sun S."/>
            <person name="Springer D."/>
            <person name="Dromer F."/>
            <person name="Young S.K."/>
            <person name="Zeng Q."/>
            <person name="Gargeya S."/>
            <person name="Fitzgerald M."/>
            <person name="Abouelleil A."/>
            <person name="Alvarado L."/>
            <person name="Berlin A.M."/>
            <person name="Chapman S.B."/>
            <person name="Dewar J."/>
            <person name="Goldberg J."/>
            <person name="Griggs A."/>
            <person name="Gujja S."/>
            <person name="Hansen M."/>
            <person name="Howarth C."/>
            <person name="Imamovic A."/>
            <person name="Larimer J."/>
            <person name="McCowan C."/>
            <person name="Murphy C."/>
            <person name="Pearson M."/>
            <person name="Priest M."/>
            <person name="Roberts A."/>
            <person name="Saif S."/>
            <person name="Shea T."/>
            <person name="Sykes S."/>
            <person name="Wortman J."/>
            <person name="Nusbaum C."/>
            <person name="Birren B."/>
        </authorList>
    </citation>
    <scope>NUCLEOTIDE SEQUENCE [LARGE SCALE GENOMIC DNA]</scope>
    <source>
        <strain evidence="2">CBS 10737</strain>
    </source>
</reference>
<dbReference type="PROSITE" id="PS51186">
    <property type="entry name" value="GNAT"/>
    <property type="match status" value="1"/>
</dbReference>
<protein>
    <recommendedName>
        <fullName evidence="1">N-acetyltransferase domain-containing protein</fullName>
    </recommendedName>
</protein>
<dbReference type="InterPro" id="IPR016181">
    <property type="entry name" value="Acyl_CoA_acyltransferase"/>
</dbReference>
<name>A0A1B9I908_9TREE</name>
<dbReference type="STRING" id="1296096.A0A1B9I908"/>
<evidence type="ECO:0000313" key="3">
    <source>
        <dbReference type="EMBL" id="WWC69762.1"/>
    </source>
</evidence>
<dbReference type="GeneID" id="30169663"/>
<dbReference type="GO" id="GO:0016747">
    <property type="term" value="F:acyltransferase activity, transferring groups other than amino-acyl groups"/>
    <property type="evidence" value="ECO:0007669"/>
    <property type="project" value="InterPro"/>
</dbReference>
<dbReference type="Pfam" id="PF00583">
    <property type="entry name" value="Acetyltransf_1"/>
    <property type="match status" value="1"/>
</dbReference>
<dbReference type="KEGG" id="kpin:30169663"/>
<evidence type="ECO:0000259" key="1">
    <source>
        <dbReference type="PROSITE" id="PS51186"/>
    </source>
</evidence>
<gene>
    <name evidence="2" type="ORF">I206_01294</name>
    <name evidence="3" type="ORF">I206_103705</name>
</gene>